<accession>A0A195EZA8</accession>
<reference evidence="1 2" key="1">
    <citation type="submission" date="2016-03" db="EMBL/GenBank/DDBJ databases">
        <title>Trachymyrmex septentrionalis WGS genome.</title>
        <authorList>
            <person name="Nygaard S."/>
            <person name="Hu H."/>
            <person name="Boomsma J."/>
            <person name="Zhang G."/>
        </authorList>
    </citation>
    <scope>NUCLEOTIDE SEQUENCE [LARGE SCALE GENOMIC DNA]</scope>
    <source>
        <strain evidence="1">Tsep2-gDNA-1</strain>
        <tissue evidence="1">Whole body</tissue>
    </source>
</reference>
<evidence type="ECO:0000313" key="2">
    <source>
        <dbReference type="Proteomes" id="UP000078541"/>
    </source>
</evidence>
<sequence length="57" mass="6787">MLTLASPRVLEDAGRDVAVYRSYTYTLRFSRETYRTKEWESVSRQLREASLTEREDP</sequence>
<gene>
    <name evidence="1" type="ORF">ALC56_12265</name>
</gene>
<organism evidence="1 2">
    <name type="scientific">Trachymyrmex septentrionalis</name>
    <dbReference type="NCBI Taxonomy" id="34720"/>
    <lineage>
        <taxon>Eukaryota</taxon>
        <taxon>Metazoa</taxon>
        <taxon>Ecdysozoa</taxon>
        <taxon>Arthropoda</taxon>
        <taxon>Hexapoda</taxon>
        <taxon>Insecta</taxon>
        <taxon>Pterygota</taxon>
        <taxon>Neoptera</taxon>
        <taxon>Endopterygota</taxon>
        <taxon>Hymenoptera</taxon>
        <taxon>Apocrita</taxon>
        <taxon>Aculeata</taxon>
        <taxon>Formicoidea</taxon>
        <taxon>Formicidae</taxon>
        <taxon>Myrmicinae</taxon>
        <taxon>Trachymyrmex</taxon>
    </lineage>
</organism>
<evidence type="ECO:0000313" key="1">
    <source>
        <dbReference type="EMBL" id="KYN33553.1"/>
    </source>
</evidence>
<proteinExistence type="predicted"/>
<dbReference type="Proteomes" id="UP000078541">
    <property type="component" value="Unassembled WGS sequence"/>
</dbReference>
<dbReference type="EMBL" id="KQ981905">
    <property type="protein sequence ID" value="KYN33553.1"/>
    <property type="molecule type" value="Genomic_DNA"/>
</dbReference>
<protein>
    <submittedName>
        <fullName evidence="1">Uncharacterized protein</fullName>
    </submittedName>
</protein>
<name>A0A195EZA8_9HYME</name>
<keyword evidence="2" id="KW-1185">Reference proteome</keyword>
<dbReference type="AlphaFoldDB" id="A0A195EZA8"/>